<comment type="caution">
    <text evidence="1">The sequence shown here is derived from an EMBL/GenBank/DDBJ whole genome shotgun (WGS) entry which is preliminary data.</text>
</comment>
<proteinExistence type="predicted"/>
<feature type="non-terminal residue" evidence="1">
    <location>
        <position position="1"/>
    </location>
</feature>
<name>A0AA38GQB1_TAXCH</name>
<feature type="non-terminal residue" evidence="1">
    <location>
        <position position="200"/>
    </location>
</feature>
<keyword evidence="2" id="KW-1185">Reference proteome</keyword>
<reference evidence="1 2" key="1">
    <citation type="journal article" date="2021" name="Nat. Plants">
        <title>The Taxus genome provides insights into paclitaxel biosynthesis.</title>
        <authorList>
            <person name="Xiong X."/>
            <person name="Gou J."/>
            <person name="Liao Q."/>
            <person name="Li Y."/>
            <person name="Zhou Q."/>
            <person name="Bi G."/>
            <person name="Li C."/>
            <person name="Du R."/>
            <person name="Wang X."/>
            <person name="Sun T."/>
            <person name="Guo L."/>
            <person name="Liang H."/>
            <person name="Lu P."/>
            <person name="Wu Y."/>
            <person name="Zhang Z."/>
            <person name="Ro D.K."/>
            <person name="Shang Y."/>
            <person name="Huang S."/>
            <person name="Yan J."/>
        </authorList>
    </citation>
    <scope>NUCLEOTIDE SEQUENCE [LARGE SCALE GENOMIC DNA]</scope>
    <source>
        <strain evidence="1">Ta-2019</strain>
    </source>
</reference>
<organism evidence="1 2">
    <name type="scientific">Taxus chinensis</name>
    <name type="common">Chinese yew</name>
    <name type="synonym">Taxus wallichiana var. chinensis</name>
    <dbReference type="NCBI Taxonomy" id="29808"/>
    <lineage>
        <taxon>Eukaryota</taxon>
        <taxon>Viridiplantae</taxon>
        <taxon>Streptophyta</taxon>
        <taxon>Embryophyta</taxon>
        <taxon>Tracheophyta</taxon>
        <taxon>Spermatophyta</taxon>
        <taxon>Pinopsida</taxon>
        <taxon>Pinidae</taxon>
        <taxon>Conifers II</taxon>
        <taxon>Cupressales</taxon>
        <taxon>Taxaceae</taxon>
        <taxon>Taxus</taxon>
    </lineage>
</organism>
<evidence type="ECO:0000313" key="1">
    <source>
        <dbReference type="EMBL" id="KAH9326035.1"/>
    </source>
</evidence>
<gene>
    <name evidence="1" type="ORF">KI387_006213</name>
</gene>
<dbReference type="AlphaFoldDB" id="A0AA38GQB1"/>
<evidence type="ECO:0000313" key="2">
    <source>
        <dbReference type="Proteomes" id="UP000824469"/>
    </source>
</evidence>
<protein>
    <submittedName>
        <fullName evidence="1">Uncharacterized protein</fullName>
    </submittedName>
</protein>
<sequence>CHINHDNVALEESMGCEQAAVTMGKDDTHFQDECDKRQPAGPFVTADPEEPKDEELNWEKSYHEVPKVYEQGVNEEDKRFVESPRIRYISDFLLPRTKAREKEKILHKEHEPYQSYKLSLGMYMRNEYYSFDPGIRNHLWYPKLVITNFNAAGLEQQYHTLFQIFWFIQGVKVSVHQQLFPEPSQKTIPLPPWAMKVSIQ</sequence>
<accession>A0AA38GQB1</accession>
<dbReference type="Proteomes" id="UP000824469">
    <property type="component" value="Unassembled WGS sequence"/>
</dbReference>
<dbReference type="EMBL" id="JAHRHJ020000002">
    <property type="protein sequence ID" value="KAH9326035.1"/>
    <property type="molecule type" value="Genomic_DNA"/>
</dbReference>